<reference evidence="2 3" key="1">
    <citation type="submission" date="2023-12" db="EMBL/GenBank/DDBJ databases">
        <title>30 novel species of actinomycetes from the DSMZ collection.</title>
        <authorList>
            <person name="Nouioui I."/>
        </authorList>
    </citation>
    <scope>NUCLEOTIDE SEQUENCE [LARGE SCALE GENOMIC DNA]</scope>
    <source>
        <strain evidence="2 3">DSM 41528</strain>
    </source>
</reference>
<evidence type="ECO:0000313" key="2">
    <source>
        <dbReference type="EMBL" id="MEE4419580.1"/>
    </source>
</evidence>
<feature type="region of interest" description="Disordered" evidence="1">
    <location>
        <begin position="223"/>
        <end position="253"/>
    </location>
</feature>
<name>A0ABU7NMK9_9ACTN</name>
<dbReference type="EMBL" id="JAZBJP010000002">
    <property type="protein sequence ID" value="MEE4419580.1"/>
    <property type="molecule type" value="Genomic_DNA"/>
</dbReference>
<dbReference type="RefSeq" id="WP_330821258.1">
    <property type="nucleotide sequence ID" value="NZ_JAZBJP010000002.1"/>
</dbReference>
<dbReference type="Proteomes" id="UP001307760">
    <property type="component" value="Unassembled WGS sequence"/>
</dbReference>
<gene>
    <name evidence="2" type="ORF">V2J85_09465</name>
</gene>
<protein>
    <submittedName>
        <fullName evidence="2">Uncharacterized protein</fullName>
    </submittedName>
</protein>
<organism evidence="2 3">
    <name type="scientific">Streptomyces bugieae</name>
    <dbReference type="NCBI Taxonomy" id="3098223"/>
    <lineage>
        <taxon>Bacteria</taxon>
        <taxon>Bacillati</taxon>
        <taxon>Actinomycetota</taxon>
        <taxon>Actinomycetes</taxon>
        <taxon>Kitasatosporales</taxon>
        <taxon>Streptomycetaceae</taxon>
        <taxon>Streptomyces</taxon>
    </lineage>
</organism>
<evidence type="ECO:0000256" key="1">
    <source>
        <dbReference type="SAM" id="MobiDB-lite"/>
    </source>
</evidence>
<proteinExistence type="predicted"/>
<accession>A0ABU7NMK9</accession>
<sequence length="253" mass="27143">MAVTDPQPISDVDLLTFAVIGEHRARQQRQGAIVLLFPFPPCPTCDAEVHDVSISGMPIATGQTMTLRPCLHRYRIAEEAMLRIGRPAWDMLEDLERDGVSGTAADLAIEARARLVEEATSTNPSNRDCPACEAGIPHTEHCPTPETHNWGCGCPTDEAPRAQYAEAMSADLACLRDRLAADRDRAACNAQRAHTEQVQLVNEGIVAGLDTALRLLDAALDKVDRSWGKPRAGDPSTAGRGSGDASGMDAGRP</sequence>
<comment type="caution">
    <text evidence="2">The sequence shown here is derived from an EMBL/GenBank/DDBJ whole genome shotgun (WGS) entry which is preliminary data.</text>
</comment>
<keyword evidence="3" id="KW-1185">Reference proteome</keyword>
<evidence type="ECO:0000313" key="3">
    <source>
        <dbReference type="Proteomes" id="UP001307760"/>
    </source>
</evidence>